<feature type="non-terminal residue" evidence="1">
    <location>
        <position position="1"/>
    </location>
</feature>
<evidence type="ECO:0000313" key="1">
    <source>
        <dbReference type="EMBL" id="GFT93287.1"/>
    </source>
</evidence>
<reference evidence="1" key="1">
    <citation type="submission" date="2020-08" db="EMBL/GenBank/DDBJ databases">
        <title>Multicomponent nature underlies the extraordinary mechanical properties of spider dragline silk.</title>
        <authorList>
            <person name="Kono N."/>
            <person name="Nakamura H."/>
            <person name="Mori M."/>
            <person name="Yoshida Y."/>
            <person name="Ohtoshi R."/>
            <person name="Malay A.D."/>
            <person name="Moran D.A.P."/>
            <person name="Tomita M."/>
            <person name="Numata K."/>
            <person name="Arakawa K."/>
        </authorList>
    </citation>
    <scope>NUCLEOTIDE SEQUENCE</scope>
</reference>
<name>A0A8X6U9W6_NEPPI</name>
<dbReference type="Proteomes" id="UP000887013">
    <property type="component" value="Unassembled WGS sequence"/>
</dbReference>
<protein>
    <submittedName>
        <fullName evidence="1">Uncharacterized protein</fullName>
    </submittedName>
</protein>
<proteinExistence type="predicted"/>
<comment type="caution">
    <text evidence="1">The sequence shown here is derived from an EMBL/GenBank/DDBJ whole genome shotgun (WGS) entry which is preliminary data.</text>
</comment>
<dbReference type="AlphaFoldDB" id="A0A8X6U9W6"/>
<organism evidence="1 2">
    <name type="scientific">Nephila pilipes</name>
    <name type="common">Giant wood spider</name>
    <name type="synonym">Nephila maculata</name>
    <dbReference type="NCBI Taxonomy" id="299642"/>
    <lineage>
        <taxon>Eukaryota</taxon>
        <taxon>Metazoa</taxon>
        <taxon>Ecdysozoa</taxon>
        <taxon>Arthropoda</taxon>
        <taxon>Chelicerata</taxon>
        <taxon>Arachnida</taxon>
        <taxon>Araneae</taxon>
        <taxon>Araneomorphae</taxon>
        <taxon>Entelegynae</taxon>
        <taxon>Araneoidea</taxon>
        <taxon>Nephilidae</taxon>
        <taxon>Nephila</taxon>
    </lineage>
</organism>
<accession>A0A8X6U9W6</accession>
<sequence length="109" mass="12761">LKRILSLKELIQRVKEAFSASTFRSRNKGVKRELKEELIDADGSNCNNKRVKLEPKELMDVDSSNYNESENIFENNILSTKTPEKRNFEASEQLLKILEDMEKKLHYSQ</sequence>
<evidence type="ECO:0000313" key="2">
    <source>
        <dbReference type="Proteomes" id="UP000887013"/>
    </source>
</evidence>
<dbReference type="EMBL" id="BMAW01121261">
    <property type="protein sequence ID" value="GFT93287.1"/>
    <property type="molecule type" value="Genomic_DNA"/>
</dbReference>
<gene>
    <name evidence="1" type="ORF">NPIL_660801</name>
</gene>
<keyword evidence="2" id="KW-1185">Reference proteome</keyword>